<keyword evidence="2" id="KW-1185">Reference proteome</keyword>
<organism evidence="1 2">
    <name type="scientific">Hermanssonia centrifuga</name>
    <dbReference type="NCBI Taxonomy" id="98765"/>
    <lineage>
        <taxon>Eukaryota</taxon>
        <taxon>Fungi</taxon>
        <taxon>Dikarya</taxon>
        <taxon>Basidiomycota</taxon>
        <taxon>Agaricomycotina</taxon>
        <taxon>Agaricomycetes</taxon>
        <taxon>Polyporales</taxon>
        <taxon>Meruliaceae</taxon>
        <taxon>Hermanssonia</taxon>
    </lineage>
</organism>
<evidence type="ECO:0000313" key="1">
    <source>
        <dbReference type="EMBL" id="PSS38145.1"/>
    </source>
</evidence>
<name>A0A2R6S7A2_9APHY</name>
<dbReference type="EMBL" id="MLYV02000001">
    <property type="protein sequence ID" value="PSS38145.1"/>
    <property type="molecule type" value="Genomic_DNA"/>
</dbReference>
<dbReference type="AlphaFoldDB" id="A0A2R6S7A2"/>
<dbReference type="Proteomes" id="UP000186601">
    <property type="component" value="Unassembled WGS sequence"/>
</dbReference>
<protein>
    <submittedName>
        <fullName evidence="1">Uncharacterized protein</fullName>
    </submittedName>
</protein>
<proteinExistence type="predicted"/>
<gene>
    <name evidence="1" type="ORF">PHLCEN_2v5</name>
</gene>
<reference evidence="1 2" key="1">
    <citation type="submission" date="2018-02" db="EMBL/GenBank/DDBJ databases">
        <title>Genome sequence of the basidiomycete white-rot fungus Phlebia centrifuga.</title>
        <authorList>
            <person name="Granchi Z."/>
            <person name="Peng M."/>
            <person name="de Vries R.P."/>
            <person name="Hilden K."/>
            <person name="Makela M.R."/>
            <person name="Grigoriev I."/>
            <person name="Riley R."/>
        </authorList>
    </citation>
    <scope>NUCLEOTIDE SEQUENCE [LARGE SCALE GENOMIC DNA]</scope>
    <source>
        <strain evidence="1 2">FBCC195</strain>
    </source>
</reference>
<sequence length="199" mass="23101">MGNTKRIVADDKDVQAIENLLTYVSATLLYFAPPQFEHNHLYVQGTLLSPLRKLETLYLTIGTVEPTTDWLDTTHLLRSTIPTLRTVLLDVQVDLGTQRETKWYFEEAASCITHLEDILLALAASGSLNRVILYLTDRYNSAMKRPFRKVIFHFGKIFPRLRKQGIVECVRLKRTSQLRSQPRHRISVWWSLRLAFMID</sequence>
<accession>A0A2R6S7A2</accession>
<comment type="caution">
    <text evidence="1">The sequence shown here is derived from an EMBL/GenBank/DDBJ whole genome shotgun (WGS) entry which is preliminary data.</text>
</comment>
<evidence type="ECO:0000313" key="2">
    <source>
        <dbReference type="Proteomes" id="UP000186601"/>
    </source>
</evidence>